<dbReference type="GO" id="GO:0004029">
    <property type="term" value="F:aldehyde dehydrogenase (NAD+) activity"/>
    <property type="evidence" value="ECO:0007669"/>
    <property type="project" value="TreeGrafter"/>
</dbReference>
<dbReference type="EMBL" id="KV453917">
    <property type="protein sequence ID" value="ODV76805.1"/>
    <property type="molecule type" value="Genomic_DNA"/>
</dbReference>
<gene>
    <name evidence="2" type="ORF">CANTADRAFT_57474</name>
</gene>
<dbReference type="OrthoDB" id="10262413at2759"/>
<dbReference type="Proteomes" id="UP000094285">
    <property type="component" value="Unassembled WGS sequence"/>
</dbReference>
<dbReference type="GO" id="GO:0005737">
    <property type="term" value="C:cytoplasm"/>
    <property type="evidence" value="ECO:0007669"/>
    <property type="project" value="TreeGrafter"/>
</dbReference>
<feature type="domain" description="NAD-dependent epimerase/dehydratase" evidence="1">
    <location>
        <begin position="5"/>
        <end position="240"/>
    </location>
</feature>
<dbReference type="PANTHER" id="PTHR48079">
    <property type="entry name" value="PROTEIN YEEZ"/>
    <property type="match status" value="1"/>
</dbReference>
<evidence type="ECO:0000313" key="3">
    <source>
        <dbReference type="Proteomes" id="UP000094285"/>
    </source>
</evidence>
<evidence type="ECO:0000313" key="2">
    <source>
        <dbReference type="EMBL" id="ODV76805.1"/>
    </source>
</evidence>
<dbReference type="InterPro" id="IPR036291">
    <property type="entry name" value="NAD(P)-bd_dom_sf"/>
</dbReference>
<accession>A0A1E4SBE9</accession>
<dbReference type="Gene3D" id="3.40.50.720">
    <property type="entry name" value="NAD(P)-binding Rossmann-like Domain"/>
    <property type="match status" value="1"/>
</dbReference>
<keyword evidence="3" id="KW-1185">Reference proteome</keyword>
<dbReference type="InterPro" id="IPR051783">
    <property type="entry name" value="NAD(P)-dependent_oxidoreduct"/>
</dbReference>
<proteinExistence type="predicted"/>
<evidence type="ECO:0000259" key="1">
    <source>
        <dbReference type="Pfam" id="PF01370"/>
    </source>
</evidence>
<dbReference type="Pfam" id="PF01370">
    <property type="entry name" value="Epimerase"/>
    <property type="match status" value="1"/>
</dbReference>
<dbReference type="GeneID" id="30984835"/>
<dbReference type="PANTHER" id="PTHR48079:SF6">
    <property type="entry name" value="NAD(P)-BINDING DOMAIN-CONTAINING PROTEIN-RELATED"/>
    <property type="match status" value="1"/>
</dbReference>
<organism evidence="2 3">
    <name type="scientific">Suhomyces tanzawaensis NRRL Y-17324</name>
    <dbReference type="NCBI Taxonomy" id="984487"/>
    <lineage>
        <taxon>Eukaryota</taxon>
        <taxon>Fungi</taxon>
        <taxon>Dikarya</taxon>
        <taxon>Ascomycota</taxon>
        <taxon>Saccharomycotina</taxon>
        <taxon>Pichiomycetes</taxon>
        <taxon>Debaryomycetaceae</taxon>
        <taxon>Suhomyces</taxon>
    </lineage>
</organism>
<protein>
    <submittedName>
        <fullName evidence="2">NAD(P)-binding protein</fullName>
    </submittedName>
</protein>
<dbReference type="RefSeq" id="XP_020061927.1">
    <property type="nucleotide sequence ID" value="XM_020210699.1"/>
</dbReference>
<dbReference type="AlphaFoldDB" id="A0A1E4SBE9"/>
<dbReference type="SUPFAM" id="SSF51735">
    <property type="entry name" value="NAD(P)-binding Rossmann-fold domains"/>
    <property type="match status" value="1"/>
</dbReference>
<name>A0A1E4SBE9_9ASCO</name>
<sequence>MPIEVFLTGATGYIGGEALYQLLNNQDGIEFHVTALVRSEEKGEKLKAAANKPSNTNNSKVTTAIGCLDDLDLIKELVSKNEVIINTANVDHVPSAKVLAEALHTSTTKKVLIHTSGTSVLGDSLSASKGPSTKVYSDSKDIDEINSLAPEQPHRPVDEIILDIHSHNEKVTTAIICPSNIVGISNGYDKIISVQSPFLIRLAKKNGKAVTSYSGEYIWSHIHIKDLGDLYYLILQKFLNGASIPANKEGYYFGAYALENEGTPTKEPSSIEHTWKQLSEYIGKSMHKRGLIGSAEVVAFEPEPLVKLSGDEFAPYYWGTNSRSRADNGYAIGWKPKYTSMEEYWKAIEQDIDYIESNNQW</sequence>
<dbReference type="STRING" id="984487.A0A1E4SBE9"/>
<dbReference type="InterPro" id="IPR001509">
    <property type="entry name" value="Epimerase_deHydtase"/>
</dbReference>
<reference evidence="3" key="1">
    <citation type="submission" date="2016-05" db="EMBL/GenBank/DDBJ databases">
        <title>Comparative genomics of biotechnologically important yeasts.</title>
        <authorList>
            <consortium name="DOE Joint Genome Institute"/>
            <person name="Riley R."/>
            <person name="Haridas S."/>
            <person name="Wolfe K.H."/>
            <person name="Lopes M.R."/>
            <person name="Hittinger C.T."/>
            <person name="Goker M."/>
            <person name="Salamov A."/>
            <person name="Wisecaver J."/>
            <person name="Long T.M."/>
            <person name="Aerts A.L."/>
            <person name="Barry K."/>
            <person name="Choi C."/>
            <person name="Clum A."/>
            <person name="Coughlan A.Y."/>
            <person name="Deshpande S."/>
            <person name="Douglass A.P."/>
            <person name="Hanson S.J."/>
            <person name="Klenk H.-P."/>
            <person name="Labutti K."/>
            <person name="Lapidus A."/>
            <person name="Lindquist E."/>
            <person name="Lipzen A."/>
            <person name="Meier-Kolthoff J.P."/>
            <person name="Ohm R.A."/>
            <person name="Otillar R.P."/>
            <person name="Pangilinan J."/>
            <person name="Peng Y."/>
            <person name="Rokas A."/>
            <person name="Rosa C.A."/>
            <person name="Scheuner C."/>
            <person name="Sibirny A.A."/>
            <person name="Slot J.C."/>
            <person name="Stielow J.B."/>
            <person name="Sun H."/>
            <person name="Kurtzman C.P."/>
            <person name="Blackwell M."/>
            <person name="Grigoriev I.V."/>
            <person name="Jeffries T.W."/>
        </authorList>
    </citation>
    <scope>NUCLEOTIDE SEQUENCE [LARGE SCALE GENOMIC DNA]</scope>
    <source>
        <strain evidence="3">NRRL Y-17324</strain>
    </source>
</reference>